<reference evidence="3 4" key="1">
    <citation type="submission" date="2018-03" db="EMBL/GenBank/DDBJ databases">
        <title>Genomic Encyclopedia of Archaeal and Bacterial Type Strains, Phase II (KMG-II): from individual species to whole genera.</title>
        <authorList>
            <person name="Goeker M."/>
        </authorList>
    </citation>
    <scope>NUCLEOTIDE SEQUENCE [LARGE SCALE GENOMIC DNA]</scope>
    <source>
        <strain evidence="3 4">DSM 29328</strain>
    </source>
</reference>
<organism evidence="3 4">
    <name type="scientific">Aliiruegeria haliotis</name>
    <dbReference type="NCBI Taxonomy" id="1280846"/>
    <lineage>
        <taxon>Bacteria</taxon>
        <taxon>Pseudomonadati</taxon>
        <taxon>Pseudomonadota</taxon>
        <taxon>Alphaproteobacteria</taxon>
        <taxon>Rhodobacterales</taxon>
        <taxon>Roseobacteraceae</taxon>
        <taxon>Aliiruegeria</taxon>
    </lineage>
</organism>
<dbReference type="EMBL" id="PVTD01000001">
    <property type="protein sequence ID" value="PRY26512.1"/>
    <property type="molecule type" value="Genomic_DNA"/>
</dbReference>
<sequence length="444" mass="46541">MIGRREPPKAEVEQDAPPKGFDDFDLRLGDVMRGERATMGKSLLDVQRELKIKASFIAAIENADASAFETPGFVAGYVRSYSRYLGLDPEWAFETFCREAEFVSASTSDKLGSAPSSNKPVFRKQPTAKPEGYDPFADPRVTFAPKGASPLSALEPRAIGSTFVLLALIGAVGYGGWSVLQEIQRVQVTPVERAPAAIAAVDPLSTVVRPEEDAPLDVAGTGDVPSDSLDRLYRPQALDTPVMIARDGPIAALDPGSVGALARLAPTSPSGNEGLDASGSGRFAGVSPSTYGLERFDESPAIAAAVDLAASEEALTPRVTEDTPEVVLVAVRPAWIRVRAGDGSVLFEKTLNAGDTYEVPQTDEPATLRTGAAGALFFAVNGKTYGPAGSNGAVVDGIALNPGGLTESYALVDPAVNGDARKAVEYAEAVLFPEPAPIVEPPLD</sequence>
<comment type="caution">
    <text evidence="3">The sequence shown here is derived from an EMBL/GenBank/DDBJ whole genome shotgun (WGS) entry which is preliminary data.</text>
</comment>
<evidence type="ECO:0000256" key="1">
    <source>
        <dbReference type="SAM" id="MobiDB-lite"/>
    </source>
</evidence>
<dbReference type="AlphaFoldDB" id="A0A2T0RZG0"/>
<dbReference type="Proteomes" id="UP000239480">
    <property type="component" value="Unassembled WGS sequence"/>
</dbReference>
<feature type="compositionally biased region" description="Basic and acidic residues" evidence="1">
    <location>
        <begin position="1"/>
        <end position="12"/>
    </location>
</feature>
<protein>
    <submittedName>
        <fullName evidence="3">Cytoskeletal protein RodZ</fullName>
    </submittedName>
</protein>
<dbReference type="PANTHER" id="PTHR34475:SF1">
    <property type="entry name" value="CYTOSKELETON PROTEIN RODZ"/>
    <property type="match status" value="1"/>
</dbReference>
<evidence type="ECO:0000259" key="2">
    <source>
        <dbReference type="Pfam" id="PF13464"/>
    </source>
</evidence>
<evidence type="ECO:0000313" key="3">
    <source>
        <dbReference type="EMBL" id="PRY26512.1"/>
    </source>
</evidence>
<dbReference type="PANTHER" id="PTHR34475">
    <property type="match status" value="1"/>
</dbReference>
<feature type="region of interest" description="Disordered" evidence="1">
    <location>
        <begin position="113"/>
        <end position="136"/>
    </location>
</feature>
<accession>A0A2T0RZG0</accession>
<dbReference type="Pfam" id="PF13464">
    <property type="entry name" value="RodZ_C"/>
    <property type="match status" value="1"/>
</dbReference>
<dbReference type="Pfam" id="PF13413">
    <property type="entry name" value="HTH_25"/>
    <property type="match status" value="1"/>
</dbReference>
<dbReference type="InterPro" id="IPR025194">
    <property type="entry name" value="RodZ-like_C"/>
</dbReference>
<proteinExistence type="predicted"/>
<dbReference type="OrthoDB" id="9790252at2"/>
<gene>
    <name evidence="3" type="ORF">CLV78_101610</name>
</gene>
<keyword evidence="4" id="KW-1185">Reference proteome</keyword>
<feature type="domain" description="Cytoskeleton protein RodZ-like C-terminal" evidence="2">
    <location>
        <begin position="327"/>
        <end position="394"/>
    </location>
</feature>
<dbReference type="Gene3D" id="1.10.260.40">
    <property type="entry name" value="lambda repressor-like DNA-binding domains"/>
    <property type="match status" value="1"/>
</dbReference>
<evidence type="ECO:0000313" key="4">
    <source>
        <dbReference type="Proteomes" id="UP000239480"/>
    </source>
</evidence>
<dbReference type="RefSeq" id="WP_106203267.1">
    <property type="nucleotide sequence ID" value="NZ_PVTD01000001.1"/>
</dbReference>
<dbReference type="InterPro" id="IPR050400">
    <property type="entry name" value="Bact_Cytoskel_RodZ"/>
</dbReference>
<dbReference type="GO" id="GO:0003677">
    <property type="term" value="F:DNA binding"/>
    <property type="evidence" value="ECO:0007669"/>
    <property type="project" value="InterPro"/>
</dbReference>
<name>A0A2T0RZG0_9RHOB</name>
<dbReference type="InterPro" id="IPR010982">
    <property type="entry name" value="Lambda_DNA-bd_dom_sf"/>
</dbReference>
<feature type="region of interest" description="Disordered" evidence="1">
    <location>
        <begin position="1"/>
        <end position="23"/>
    </location>
</feature>